<keyword evidence="6 7" id="KW-0539">Nucleus</keyword>
<evidence type="ECO:0000256" key="7">
    <source>
        <dbReference type="RuleBase" id="RU364129"/>
    </source>
</evidence>
<evidence type="ECO:0000256" key="2">
    <source>
        <dbReference type="ARBA" id="ARBA00006378"/>
    </source>
</evidence>
<name>A0A210QLP0_MIZYE</name>
<organism evidence="9 10">
    <name type="scientific">Mizuhopecten yessoensis</name>
    <name type="common">Japanese scallop</name>
    <name type="synonym">Patinopecten yessoensis</name>
    <dbReference type="NCBI Taxonomy" id="6573"/>
    <lineage>
        <taxon>Eukaryota</taxon>
        <taxon>Metazoa</taxon>
        <taxon>Spiralia</taxon>
        <taxon>Lophotrochozoa</taxon>
        <taxon>Mollusca</taxon>
        <taxon>Bivalvia</taxon>
        <taxon>Autobranchia</taxon>
        <taxon>Pteriomorphia</taxon>
        <taxon>Pectinida</taxon>
        <taxon>Pectinoidea</taxon>
        <taxon>Pectinidae</taxon>
        <taxon>Mizuhopecten</taxon>
    </lineage>
</organism>
<proteinExistence type="inferred from homology"/>
<dbReference type="GO" id="GO:0016592">
    <property type="term" value="C:mediator complex"/>
    <property type="evidence" value="ECO:0007669"/>
    <property type="project" value="InterPro"/>
</dbReference>
<dbReference type="GO" id="GO:0006355">
    <property type="term" value="P:regulation of DNA-templated transcription"/>
    <property type="evidence" value="ECO:0007669"/>
    <property type="project" value="InterPro"/>
</dbReference>
<protein>
    <recommendedName>
        <fullName evidence="7">Mediator of RNA polymerase II transcription subunit 31</fullName>
    </recommendedName>
</protein>
<gene>
    <name evidence="9" type="ORF">KP79_PYT25730</name>
</gene>
<dbReference type="InterPro" id="IPR008831">
    <property type="entry name" value="Mediator_Med31"/>
</dbReference>
<comment type="caution">
    <text evidence="9">The sequence shown here is derived from an EMBL/GenBank/DDBJ whole genome shotgun (WGS) entry which is preliminary data.</text>
</comment>
<sequence>MQYPQCLHFLELLQYAYFWRELVNTQCAKFIDDQQFFTLATLPEEEYESAAGRTGTAAGLTTDITDNARPNTTQGQV</sequence>
<keyword evidence="4 7" id="KW-0010">Activator</keyword>
<feature type="compositionally biased region" description="Polar residues" evidence="8">
    <location>
        <begin position="63"/>
        <end position="77"/>
    </location>
</feature>
<evidence type="ECO:0000256" key="6">
    <source>
        <dbReference type="ARBA" id="ARBA00023242"/>
    </source>
</evidence>
<dbReference type="EMBL" id="NEDP02003012">
    <property type="protein sequence ID" value="OWF49652.1"/>
    <property type="molecule type" value="Genomic_DNA"/>
</dbReference>
<evidence type="ECO:0000256" key="8">
    <source>
        <dbReference type="SAM" id="MobiDB-lite"/>
    </source>
</evidence>
<dbReference type="AlphaFoldDB" id="A0A210QLP0"/>
<dbReference type="STRING" id="6573.A0A210QLP0"/>
<keyword evidence="10" id="KW-1185">Reference proteome</keyword>
<comment type="function">
    <text evidence="7">Component of the Mediator complex, a coactivator involved in the regulated transcription of nearly all RNA polymerase II-dependent genes. Mediator functions as a bridge to convey information from gene-specific regulatory proteins to the basal RNA polymerase II transcription machinery. Mediator is recruited to promoters by direct interactions with regulatory proteins and serves as a scaffold for the assembly of a functional preinitiation complex with RNA polymerase II and the general transcription factors.</text>
</comment>
<comment type="subunit">
    <text evidence="7">Component of the Mediator complex.</text>
</comment>
<dbReference type="PANTHER" id="PTHR13186">
    <property type="entry name" value="MEDIATOR OF RNA POLYMERASE II TRANSCRIPTION SUBUNIT 31"/>
    <property type="match status" value="1"/>
</dbReference>
<evidence type="ECO:0000313" key="9">
    <source>
        <dbReference type="EMBL" id="OWF49652.1"/>
    </source>
</evidence>
<comment type="subcellular location">
    <subcellularLocation>
        <location evidence="1 7">Nucleus</location>
    </subcellularLocation>
</comment>
<evidence type="ECO:0000313" key="10">
    <source>
        <dbReference type="Proteomes" id="UP000242188"/>
    </source>
</evidence>
<comment type="similarity">
    <text evidence="2 7">Belongs to the Mediator complex subunit 31 family.</text>
</comment>
<accession>A0A210QLP0</accession>
<dbReference type="GO" id="GO:0003712">
    <property type="term" value="F:transcription coregulator activity"/>
    <property type="evidence" value="ECO:0007669"/>
    <property type="project" value="InterPro"/>
</dbReference>
<evidence type="ECO:0000256" key="3">
    <source>
        <dbReference type="ARBA" id="ARBA00023015"/>
    </source>
</evidence>
<feature type="compositionally biased region" description="Low complexity" evidence="8">
    <location>
        <begin position="50"/>
        <end position="62"/>
    </location>
</feature>
<feature type="region of interest" description="Disordered" evidence="8">
    <location>
        <begin position="48"/>
        <end position="77"/>
    </location>
</feature>
<evidence type="ECO:0000256" key="5">
    <source>
        <dbReference type="ARBA" id="ARBA00023163"/>
    </source>
</evidence>
<evidence type="ECO:0000256" key="1">
    <source>
        <dbReference type="ARBA" id="ARBA00004123"/>
    </source>
</evidence>
<reference evidence="9 10" key="1">
    <citation type="journal article" date="2017" name="Nat. Ecol. Evol.">
        <title>Scallop genome provides insights into evolution of bilaterian karyotype and development.</title>
        <authorList>
            <person name="Wang S."/>
            <person name="Zhang J."/>
            <person name="Jiao W."/>
            <person name="Li J."/>
            <person name="Xun X."/>
            <person name="Sun Y."/>
            <person name="Guo X."/>
            <person name="Huan P."/>
            <person name="Dong B."/>
            <person name="Zhang L."/>
            <person name="Hu X."/>
            <person name="Sun X."/>
            <person name="Wang J."/>
            <person name="Zhao C."/>
            <person name="Wang Y."/>
            <person name="Wang D."/>
            <person name="Huang X."/>
            <person name="Wang R."/>
            <person name="Lv J."/>
            <person name="Li Y."/>
            <person name="Zhang Z."/>
            <person name="Liu B."/>
            <person name="Lu W."/>
            <person name="Hui Y."/>
            <person name="Liang J."/>
            <person name="Zhou Z."/>
            <person name="Hou R."/>
            <person name="Li X."/>
            <person name="Liu Y."/>
            <person name="Li H."/>
            <person name="Ning X."/>
            <person name="Lin Y."/>
            <person name="Zhao L."/>
            <person name="Xing Q."/>
            <person name="Dou J."/>
            <person name="Li Y."/>
            <person name="Mao J."/>
            <person name="Guo H."/>
            <person name="Dou H."/>
            <person name="Li T."/>
            <person name="Mu C."/>
            <person name="Jiang W."/>
            <person name="Fu Q."/>
            <person name="Fu X."/>
            <person name="Miao Y."/>
            <person name="Liu J."/>
            <person name="Yu Q."/>
            <person name="Li R."/>
            <person name="Liao H."/>
            <person name="Li X."/>
            <person name="Kong Y."/>
            <person name="Jiang Z."/>
            <person name="Chourrout D."/>
            <person name="Li R."/>
            <person name="Bao Z."/>
        </authorList>
    </citation>
    <scope>NUCLEOTIDE SEQUENCE [LARGE SCALE GENOMIC DNA]</scope>
    <source>
        <strain evidence="9 10">PY_sf001</strain>
    </source>
</reference>
<dbReference type="Gene3D" id="1.10.10.1340">
    <property type="entry name" value="Mediator of RNA polymerase II, submodule Med31 (Soh1)"/>
    <property type="match status" value="1"/>
</dbReference>
<dbReference type="Proteomes" id="UP000242188">
    <property type="component" value="Unassembled WGS sequence"/>
</dbReference>
<dbReference type="InterPro" id="IPR038089">
    <property type="entry name" value="Med31_sf"/>
</dbReference>
<dbReference type="Pfam" id="PF05669">
    <property type="entry name" value="Med31"/>
    <property type="match status" value="1"/>
</dbReference>
<keyword evidence="3 7" id="KW-0805">Transcription regulation</keyword>
<keyword evidence="5 7" id="KW-0804">Transcription</keyword>
<evidence type="ECO:0000256" key="4">
    <source>
        <dbReference type="ARBA" id="ARBA00023159"/>
    </source>
</evidence>